<protein>
    <submittedName>
        <fullName evidence="1">Uncharacterized protein</fullName>
    </submittedName>
</protein>
<dbReference type="Proteomes" id="UP001143545">
    <property type="component" value="Unassembled WGS sequence"/>
</dbReference>
<evidence type="ECO:0000313" key="2">
    <source>
        <dbReference type="Proteomes" id="UP001143545"/>
    </source>
</evidence>
<keyword evidence="2" id="KW-1185">Reference proteome</keyword>
<gene>
    <name evidence="1" type="ORF">NBRC110019_04410</name>
</gene>
<reference evidence="1" key="1">
    <citation type="submission" date="2022-07" db="EMBL/GenBank/DDBJ databases">
        <title>Taxonomy of Novel Oxalotrophic and Methylotrophic Bacteria.</title>
        <authorList>
            <person name="Sahin N."/>
            <person name="Tani A."/>
        </authorList>
    </citation>
    <scope>NUCLEOTIDE SEQUENCE</scope>
    <source>
        <strain evidence="1">AM327</strain>
    </source>
</reference>
<dbReference type="RefSeq" id="WP_281751918.1">
    <property type="nucleotide sequence ID" value="NZ_BRVP01000003.1"/>
</dbReference>
<proteinExistence type="predicted"/>
<name>A0A9W6B4Y3_9FLAO</name>
<sequence>MIATYLSCVSCEKEDINFINSTANAEAAPNYARATNTANPYTVRNMKKANASQGTDGVFETTFHELGHASHFKKVGSSYWIKYINYIITYGAYGDGHGMNNEYVALGEAWGYHIGYFLTLQEFGSTNGIISINGFENFDPVQKPSNADVVRYGTPIYNWRGWIPAGIILDITDTQADWVRTGYRDNVSGYTYQNIYNAMDSDVTSPQKLRDRLLSENGNLDETDLRNLFEAYYWD</sequence>
<dbReference type="AlphaFoldDB" id="A0A9W6B4Y3"/>
<evidence type="ECO:0000313" key="1">
    <source>
        <dbReference type="EMBL" id="GLB51402.1"/>
    </source>
</evidence>
<comment type="caution">
    <text evidence="1">The sequence shown here is derived from an EMBL/GenBank/DDBJ whole genome shotgun (WGS) entry which is preliminary data.</text>
</comment>
<dbReference type="EMBL" id="BRVP01000003">
    <property type="protein sequence ID" value="GLB51402.1"/>
    <property type="molecule type" value="Genomic_DNA"/>
</dbReference>
<accession>A0A9W6B4Y3</accession>
<organism evidence="1 2">
    <name type="scientific">Neptunitalea chrysea</name>
    <dbReference type="NCBI Taxonomy" id="1647581"/>
    <lineage>
        <taxon>Bacteria</taxon>
        <taxon>Pseudomonadati</taxon>
        <taxon>Bacteroidota</taxon>
        <taxon>Flavobacteriia</taxon>
        <taxon>Flavobacteriales</taxon>
        <taxon>Flavobacteriaceae</taxon>
        <taxon>Neptunitalea</taxon>
    </lineage>
</organism>